<dbReference type="PANTHER" id="PTHR38432:SF1">
    <property type="entry name" value="TELA-LIKE PROTEIN SAOUHSC_01408"/>
    <property type="match status" value="1"/>
</dbReference>
<dbReference type="OrthoDB" id="9768858at2"/>
<dbReference type="PIRSF" id="PIRSF026508">
    <property type="entry name" value="TelA"/>
    <property type="match status" value="1"/>
</dbReference>
<dbReference type="AlphaFoldDB" id="C8RXP3"/>
<evidence type="ECO:0000313" key="4">
    <source>
        <dbReference type="EMBL" id="EEW26291.1"/>
    </source>
</evidence>
<sequence length="413" mass="45277">MTEVTQPVAETVAEAAAETVAAVETAASATLAELQQVTDTLLPEPVSEIVPLAEAPKPLADDIRKRMAEIDMANTQSIISFGSSAQAELQVISQEMLQGVQNKDVGPAGDSLRDIVTTIRGFSITELDVRRQQSWWEKFMGSPAPIAKFIARFEQVQTQIDKVTAELDMHQHKLLIDIKSLDNLYGKTLAFYDELALYIAAGEAKLADLDTNVIPAEERNLARTAAAQQVMRAQALRDLRSARDDLERRVHDLKLTRQVTMQSLPSIRLVQENDKSLVTKINSTLVNTVPLWETQLAQAVTIQRSREAAESIKAANDLTNELLTANAENLQQSNRIVRAEMERGVFDIEAVKKANATLVATINESLAIADAGKAKRAAAEIELQKMETELRDTLAAARARPEMADEAAEATTN</sequence>
<dbReference type="Proteomes" id="UP000010121">
    <property type="component" value="Unassembled WGS sequence"/>
</dbReference>
<evidence type="ECO:0000256" key="1">
    <source>
        <dbReference type="ARBA" id="ARBA00005541"/>
    </source>
</evidence>
<comment type="caution">
    <text evidence="4">The sequence shown here is derived from an EMBL/GenBank/DDBJ whole genome shotgun (WGS) entry which is preliminary data.</text>
</comment>
<organism evidence="4 5">
    <name type="scientific">Rhodobacter ferrooxidans</name>
    <dbReference type="NCBI Taxonomy" id="371731"/>
    <lineage>
        <taxon>Bacteria</taxon>
        <taxon>Pseudomonadati</taxon>
        <taxon>Pseudomonadota</taxon>
        <taxon>Alphaproteobacteria</taxon>
        <taxon>Rhodobacterales</taxon>
        <taxon>Rhodobacter group</taxon>
        <taxon>Rhodobacter</taxon>
    </lineage>
</organism>
<dbReference type="EMBL" id="ACYY01000003">
    <property type="protein sequence ID" value="EEW26291.1"/>
    <property type="molecule type" value="Genomic_DNA"/>
</dbReference>
<gene>
    <name evidence="4" type="ORF">Rsw2DRAFT_0571</name>
</gene>
<evidence type="ECO:0000256" key="2">
    <source>
        <dbReference type="PIRNR" id="PIRNR026508"/>
    </source>
</evidence>
<dbReference type="InterPro" id="IPR008863">
    <property type="entry name" value="Toxic_anion-R_TelA"/>
</dbReference>
<feature type="coiled-coil region" evidence="3">
    <location>
        <begin position="369"/>
        <end position="396"/>
    </location>
</feature>
<dbReference type="Pfam" id="PF05816">
    <property type="entry name" value="TelA"/>
    <property type="match status" value="1"/>
</dbReference>
<name>C8RXP3_9RHOB</name>
<dbReference type="RefSeq" id="WP_008027868.1">
    <property type="nucleotide sequence ID" value="NZ_ACYY01000003.1"/>
</dbReference>
<evidence type="ECO:0000256" key="3">
    <source>
        <dbReference type="SAM" id="Coils"/>
    </source>
</evidence>
<protein>
    <submittedName>
        <fullName evidence="4">Toxic anion resistance family protein</fullName>
    </submittedName>
</protein>
<proteinExistence type="inferred from homology"/>
<dbReference type="eggNOG" id="COG3853">
    <property type="taxonomic scope" value="Bacteria"/>
</dbReference>
<accession>C8RXP3</accession>
<comment type="similarity">
    <text evidence="1 2">Belongs to the TelA family.</text>
</comment>
<dbReference type="PANTHER" id="PTHR38432">
    <property type="entry name" value="TELA-LIKE PROTEIN SAOUHSC_01408"/>
    <property type="match status" value="1"/>
</dbReference>
<dbReference type="STRING" id="371731.Rsw2DRAFT_0571"/>
<keyword evidence="5" id="KW-1185">Reference proteome</keyword>
<evidence type="ECO:0000313" key="5">
    <source>
        <dbReference type="Proteomes" id="UP000010121"/>
    </source>
</evidence>
<keyword evidence="3" id="KW-0175">Coiled coil</keyword>
<reference evidence="4 5" key="1">
    <citation type="submission" date="2009-08" db="EMBL/GenBank/DDBJ databases">
        <title>The draft genome of Rhodobacter sp. SW2.</title>
        <authorList>
            <consortium name="US DOE Joint Genome Institute (JGI-PGF)"/>
            <person name="Lucas S."/>
            <person name="Copeland A."/>
            <person name="Lapidus A."/>
            <person name="Glavina del Rio T."/>
            <person name="Tice H."/>
            <person name="Bruce D."/>
            <person name="Goodwin L."/>
            <person name="Pitluck S."/>
            <person name="Larimer F."/>
            <person name="Land M.L."/>
            <person name="Hauser L."/>
            <person name="Emerson D."/>
        </authorList>
    </citation>
    <scope>NUCLEOTIDE SEQUENCE [LARGE SCALE GENOMIC DNA]</scope>
    <source>
        <strain evidence="4 5">SW2</strain>
    </source>
</reference>